<feature type="compositionally biased region" description="Basic and acidic residues" evidence="1">
    <location>
        <begin position="12"/>
        <end position="25"/>
    </location>
</feature>
<evidence type="ECO:0000256" key="1">
    <source>
        <dbReference type="SAM" id="MobiDB-lite"/>
    </source>
</evidence>
<feature type="region of interest" description="Disordered" evidence="1">
    <location>
        <begin position="153"/>
        <end position="247"/>
    </location>
</feature>
<proteinExistence type="predicted"/>
<evidence type="ECO:0000313" key="2">
    <source>
        <dbReference type="EMBL" id="MPM28156.1"/>
    </source>
</evidence>
<protein>
    <submittedName>
        <fullName evidence="2">Uncharacterized protein</fullName>
    </submittedName>
</protein>
<name>A0A644YI28_9ZZZZ</name>
<accession>A0A644YI28</accession>
<feature type="compositionally biased region" description="Low complexity" evidence="1">
    <location>
        <begin position="218"/>
        <end position="247"/>
    </location>
</feature>
<sequence length="247" mass="25879">MTAGPAPVPDQGDQREGGDPLEPHRVVQALLEDEPTGGVRGPDNGGEHRLPGTVGDPQVHHHRHGDHRDPQQGHDDQAELDPGDREQADQQRPRSAEVDGVVGQERLAQPDEPVELRVDGRIPVQQVLEHGVEGDELGEVVVEPAGQVTEGVLTAHGRLHQHHRDGQQGGERGRSGSAGEGLTPPMTTRRPAAVRLTRHVAPGGSPPGRPDGIGLPATGGSAPRSSRGRSSPVRGRRGSGTVPGTAA</sequence>
<dbReference type="AlphaFoldDB" id="A0A644YI28"/>
<gene>
    <name evidence="2" type="ORF">SDC9_74675</name>
</gene>
<reference evidence="2" key="1">
    <citation type="submission" date="2019-08" db="EMBL/GenBank/DDBJ databases">
        <authorList>
            <person name="Kucharzyk K."/>
            <person name="Murdoch R.W."/>
            <person name="Higgins S."/>
            <person name="Loffler F."/>
        </authorList>
    </citation>
    <scope>NUCLEOTIDE SEQUENCE</scope>
</reference>
<feature type="compositionally biased region" description="Basic and acidic residues" evidence="1">
    <location>
        <begin position="66"/>
        <end position="97"/>
    </location>
</feature>
<dbReference type="EMBL" id="VSSQ01005177">
    <property type="protein sequence ID" value="MPM28156.1"/>
    <property type="molecule type" value="Genomic_DNA"/>
</dbReference>
<organism evidence="2">
    <name type="scientific">bioreactor metagenome</name>
    <dbReference type="NCBI Taxonomy" id="1076179"/>
    <lineage>
        <taxon>unclassified sequences</taxon>
        <taxon>metagenomes</taxon>
        <taxon>ecological metagenomes</taxon>
    </lineage>
</organism>
<comment type="caution">
    <text evidence="2">The sequence shown here is derived from an EMBL/GenBank/DDBJ whole genome shotgun (WGS) entry which is preliminary data.</text>
</comment>
<feature type="region of interest" description="Disordered" evidence="1">
    <location>
        <begin position="1"/>
        <end position="118"/>
    </location>
</feature>